<dbReference type="GO" id="GO:0030170">
    <property type="term" value="F:pyridoxal phosphate binding"/>
    <property type="evidence" value="ECO:0007669"/>
    <property type="project" value="InterPro"/>
</dbReference>
<dbReference type="AlphaFoldDB" id="A0A6J6LM24"/>
<evidence type="ECO:0000313" key="7">
    <source>
        <dbReference type="EMBL" id="CAB4662937.1"/>
    </source>
</evidence>
<dbReference type="SUPFAM" id="SSF53383">
    <property type="entry name" value="PLP-dependent transferases"/>
    <property type="match status" value="1"/>
</dbReference>
<dbReference type="GO" id="GO:0031071">
    <property type="term" value="F:cysteine desulfurase activity"/>
    <property type="evidence" value="ECO:0007669"/>
    <property type="project" value="UniProtKB-EC"/>
</dbReference>
<dbReference type="InterPro" id="IPR015421">
    <property type="entry name" value="PyrdxlP-dep_Trfase_major"/>
</dbReference>
<keyword evidence="4" id="KW-0663">Pyridoxal phosphate</keyword>
<feature type="domain" description="Aminotransferase class V" evidence="6">
    <location>
        <begin position="27"/>
        <end position="410"/>
    </location>
</feature>
<dbReference type="EMBL" id="CAEZWR010000062">
    <property type="protein sequence ID" value="CAB4662937.1"/>
    <property type="molecule type" value="Genomic_DNA"/>
</dbReference>
<proteinExistence type="predicted"/>
<keyword evidence="3" id="KW-0808">Transferase</keyword>
<dbReference type="PANTHER" id="PTHR43586:SF8">
    <property type="entry name" value="CYSTEINE DESULFURASE 1, CHLOROPLASTIC"/>
    <property type="match status" value="1"/>
</dbReference>
<gene>
    <name evidence="7" type="ORF">UFOPK2282_00666</name>
</gene>
<reference evidence="7" key="1">
    <citation type="submission" date="2020-05" db="EMBL/GenBank/DDBJ databases">
        <authorList>
            <person name="Chiriac C."/>
            <person name="Salcher M."/>
            <person name="Ghai R."/>
            <person name="Kavagutti S V."/>
        </authorList>
    </citation>
    <scope>NUCLEOTIDE SEQUENCE</scope>
</reference>
<dbReference type="Gene3D" id="3.90.1150.10">
    <property type="entry name" value="Aspartate Aminotransferase, domain 1"/>
    <property type="match status" value="1"/>
</dbReference>
<dbReference type="NCBIfam" id="TIGR01979">
    <property type="entry name" value="sufS"/>
    <property type="match status" value="1"/>
</dbReference>
<dbReference type="GO" id="GO:0006534">
    <property type="term" value="P:cysteine metabolic process"/>
    <property type="evidence" value="ECO:0007669"/>
    <property type="project" value="InterPro"/>
</dbReference>
<evidence type="ECO:0000256" key="5">
    <source>
        <dbReference type="ARBA" id="ARBA00050776"/>
    </source>
</evidence>
<dbReference type="PANTHER" id="PTHR43586">
    <property type="entry name" value="CYSTEINE DESULFURASE"/>
    <property type="match status" value="1"/>
</dbReference>
<sequence>MSTLDVTAIKADFPILSTTVRGGHRLVYLDSGATSQKPTVVLDAERNYYEQHNAAVHRGAHALAELATEDFEAARVTIAGFVGAQAKDLVFTKNATESLNLVSYAFSNATALNNRGAGLIDPRFVLNPGDSIVITEMEHHANLIPWQEVCRKTGATLRWIPLTDEGRLDLTHLEDLIDHTTKVVSVVHQSNILGTINPVKMLMDRAHAVGAIGIIDGCQSVPHMPVDVHHLGADLVAWSGHKMLGPTGIGCLWGTEEILEAMPPFITGGSMIQMVEMEKSTFAPPPQKFEAGTPVVAQAVALAAGARYLEKIGMSAVADHEFELAEYTVDALNALVGVRIIGPANAHERGSAVSFVVDGLHPHDVGQVLDSRGVAVRVGHHCAWPTCRRFAVPSTTRISPYIYNDTSDIDEAIDGIVAAQEFFGVK</sequence>
<dbReference type="CDD" id="cd06453">
    <property type="entry name" value="SufS_like"/>
    <property type="match status" value="1"/>
</dbReference>
<name>A0A6J6LM24_9ZZZZ</name>
<dbReference type="Pfam" id="PF00266">
    <property type="entry name" value="Aminotran_5"/>
    <property type="match status" value="1"/>
</dbReference>
<protein>
    <recommendedName>
        <fullName evidence="2">cysteine desulfurase</fullName>
        <ecNumber evidence="2">2.8.1.7</ecNumber>
    </recommendedName>
</protein>
<evidence type="ECO:0000256" key="2">
    <source>
        <dbReference type="ARBA" id="ARBA00012239"/>
    </source>
</evidence>
<dbReference type="EC" id="2.8.1.7" evidence="2"/>
<dbReference type="InterPro" id="IPR000192">
    <property type="entry name" value="Aminotrans_V_dom"/>
</dbReference>
<dbReference type="InterPro" id="IPR015424">
    <property type="entry name" value="PyrdxlP-dep_Trfase"/>
</dbReference>
<dbReference type="Gene3D" id="3.40.640.10">
    <property type="entry name" value="Type I PLP-dependent aspartate aminotransferase-like (Major domain)"/>
    <property type="match status" value="1"/>
</dbReference>
<evidence type="ECO:0000259" key="6">
    <source>
        <dbReference type="Pfam" id="PF00266"/>
    </source>
</evidence>
<dbReference type="InterPro" id="IPR010970">
    <property type="entry name" value="Cys_dSase_SufS"/>
</dbReference>
<comment type="catalytic activity">
    <reaction evidence="5">
        <text>(sulfur carrier)-H + L-cysteine = (sulfur carrier)-SH + L-alanine</text>
        <dbReference type="Rhea" id="RHEA:43892"/>
        <dbReference type="Rhea" id="RHEA-COMP:14737"/>
        <dbReference type="Rhea" id="RHEA-COMP:14739"/>
        <dbReference type="ChEBI" id="CHEBI:29917"/>
        <dbReference type="ChEBI" id="CHEBI:35235"/>
        <dbReference type="ChEBI" id="CHEBI:57972"/>
        <dbReference type="ChEBI" id="CHEBI:64428"/>
        <dbReference type="EC" id="2.8.1.7"/>
    </reaction>
</comment>
<accession>A0A6J6LM24</accession>
<comment type="cofactor">
    <cofactor evidence="1">
        <name>pyridoxal 5'-phosphate</name>
        <dbReference type="ChEBI" id="CHEBI:597326"/>
    </cofactor>
</comment>
<evidence type="ECO:0000256" key="4">
    <source>
        <dbReference type="ARBA" id="ARBA00022898"/>
    </source>
</evidence>
<dbReference type="InterPro" id="IPR015422">
    <property type="entry name" value="PyrdxlP-dep_Trfase_small"/>
</dbReference>
<evidence type="ECO:0000256" key="3">
    <source>
        <dbReference type="ARBA" id="ARBA00022679"/>
    </source>
</evidence>
<evidence type="ECO:0000256" key="1">
    <source>
        <dbReference type="ARBA" id="ARBA00001933"/>
    </source>
</evidence>
<organism evidence="7">
    <name type="scientific">freshwater metagenome</name>
    <dbReference type="NCBI Taxonomy" id="449393"/>
    <lineage>
        <taxon>unclassified sequences</taxon>
        <taxon>metagenomes</taxon>
        <taxon>ecological metagenomes</taxon>
    </lineage>
</organism>